<keyword evidence="2" id="KW-0472">Membrane</keyword>
<evidence type="ECO:0000256" key="1">
    <source>
        <dbReference type="SAM" id="MobiDB-lite"/>
    </source>
</evidence>
<keyword evidence="2" id="KW-1133">Transmembrane helix</keyword>
<proteinExistence type="predicted"/>
<dbReference type="Proteomes" id="UP000654370">
    <property type="component" value="Unassembled WGS sequence"/>
</dbReference>
<dbReference type="OrthoDB" id="20273at2759"/>
<dbReference type="EMBL" id="JAEPQZ010000011">
    <property type="protein sequence ID" value="KAG2175437.1"/>
    <property type="molecule type" value="Genomic_DNA"/>
</dbReference>
<feature type="region of interest" description="Disordered" evidence="1">
    <location>
        <begin position="65"/>
        <end position="87"/>
    </location>
</feature>
<feature type="transmembrane region" description="Helical" evidence="2">
    <location>
        <begin position="186"/>
        <end position="206"/>
    </location>
</feature>
<evidence type="ECO:0000313" key="3">
    <source>
        <dbReference type="EMBL" id="KAG2175437.1"/>
    </source>
</evidence>
<dbReference type="AlphaFoldDB" id="A0A8H7PK00"/>
<keyword evidence="2" id="KW-0812">Transmembrane</keyword>
<keyword evidence="4" id="KW-1185">Reference proteome</keyword>
<comment type="caution">
    <text evidence="3">The sequence shown here is derived from an EMBL/GenBank/DDBJ whole genome shotgun (WGS) entry which is preliminary data.</text>
</comment>
<accession>A0A8H7PK00</accession>
<evidence type="ECO:0000256" key="2">
    <source>
        <dbReference type="SAM" id="Phobius"/>
    </source>
</evidence>
<reference evidence="3" key="1">
    <citation type="submission" date="2020-12" db="EMBL/GenBank/DDBJ databases">
        <title>Metabolic potential, ecology and presence of endohyphal bacteria is reflected in genomic diversity of Mucoromycotina.</title>
        <authorList>
            <person name="Muszewska A."/>
            <person name="Okrasinska A."/>
            <person name="Steczkiewicz K."/>
            <person name="Drgas O."/>
            <person name="Orlowska M."/>
            <person name="Perlinska-Lenart U."/>
            <person name="Aleksandrzak-Piekarczyk T."/>
            <person name="Szatraj K."/>
            <person name="Zielenkiewicz U."/>
            <person name="Pilsyk S."/>
            <person name="Malc E."/>
            <person name="Mieczkowski P."/>
            <person name="Kruszewska J.S."/>
            <person name="Biernat P."/>
            <person name="Pawlowska J."/>
        </authorList>
    </citation>
    <scope>NUCLEOTIDE SEQUENCE</scope>
    <source>
        <strain evidence="3">WA0000067209</strain>
    </source>
</reference>
<gene>
    <name evidence="3" type="ORF">INT43_001084</name>
</gene>
<sequence length="358" mass="40607">MMIDYHVNLCDPFALLLQEFLQFADIVIYLSSLSDGFSKNRHKSDRSAAKEAKIRKNNYQELEDFGDDPYAIPSHRVRPTKEPKESVGRTMSYLPYSHHPNDQYAPSNEPMYIDEDLQSLDYVDDKKSDARHDSIAMEDVDYFPRESRSVDQLTNMPKNNTNHLSLSLPAKRKQAKRKCCGIPRKVCVYSWFAFLIVVGVVWYFVWPRYPTLYLDGAALQTTPQWSNDSSIYSLQVAWSINFTADNNVNWVPTQVKNLHFLAYDPLTGANFGKADTGHMVMKAKTQSILTVPMNIAYNTTSATDATFQNLYNACGPQKSGNASQQILRIAFSVTYYIAGFAWTEVGSVMPASEFACPT</sequence>
<protein>
    <submittedName>
        <fullName evidence="3">Uncharacterized protein</fullName>
    </submittedName>
</protein>
<evidence type="ECO:0000313" key="4">
    <source>
        <dbReference type="Proteomes" id="UP000654370"/>
    </source>
</evidence>
<organism evidence="3 4">
    <name type="scientific">Mortierella isabellina</name>
    <name type="common">Filamentous fungus</name>
    <name type="synonym">Umbelopsis isabellina</name>
    <dbReference type="NCBI Taxonomy" id="91625"/>
    <lineage>
        <taxon>Eukaryota</taxon>
        <taxon>Fungi</taxon>
        <taxon>Fungi incertae sedis</taxon>
        <taxon>Mucoromycota</taxon>
        <taxon>Mucoromycotina</taxon>
        <taxon>Umbelopsidomycetes</taxon>
        <taxon>Umbelopsidales</taxon>
        <taxon>Umbelopsidaceae</taxon>
        <taxon>Umbelopsis</taxon>
    </lineage>
</organism>
<name>A0A8H7PK00_MORIS</name>